<keyword evidence="1" id="KW-0732">Signal</keyword>
<organism evidence="2 3">
    <name type="scientific">Parapedobacter luteus</name>
    <dbReference type="NCBI Taxonomy" id="623280"/>
    <lineage>
        <taxon>Bacteria</taxon>
        <taxon>Pseudomonadati</taxon>
        <taxon>Bacteroidota</taxon>
        <taxon>Sphingobacteriia</taxon>
        <taxon>Sphingobacteriales</taxon>
        <taxon>Sphingobacteriaceae</taxon>
        <taxon>Parapedobacter</taxon>
    </lineage>
</organism>
<dbReference type="InterPro" id="IPR011330">
    <property type="entry name" value="Glyco_hydro/deAcase_b/a-brl"/>
</dbReference>
<dbReference type="InterPro" id="IPR027291">
    <property type="entry name" value="Glyco_hydro_38_N_sf"/>
</dbReference>
<dbReference type="InterPro" id="IPR013780">
    <property type="entry name" value="Glyco_hydro_b"/>
</dbReference>
<name>A0A1T5ANI4_9SPHI</name>
<keyword evidence="2" id="KW-0378">Hydrolase</keyword>
<protein>
    <submittedName>
        <fullName evidence="2">Glycosyl hydrolases family 38 C-terminal domain-containing protein</fullName>
    </submittedName>
</protein>
<dbReference type="AlphaFoldDB" id="A0A1T5ANI4"/>
<dbReference type="CDD" id="cd10791">
    <property type="entry name" value="GH38N_AMII_like_1"/>
    <property type="match status" value="1"/>
</dbReference>
<evidence type="ECO:0000313" key="3">
    <source>
        <dbReference type="Proteomes" id="UP000190541"/>
    </source>
</evidence>
<dbReference type="EMBL" id="FUYS01000002">
    <property type="protein sequence ID" value="SKB36591.1"/>
    <property type="molecule type" value="Genomic_DNA"/>
</dbReference>
<dbReference type="PANTHER" id="PTHR46017">
    <property type="entry name" value="ALPHA-MANNOSIDASE 2C1"/>
    <property type="match status" value="1"/>
</dbReference>
<dbReference type="PANTHER" id="PTHR46017:SF1">
    <property type="entry name" value="ALPHA-MANNOSIDASE 2C1"/>
    <property type="match status" value="1"/>
</dbReference>
<evidence type="ECO:0000313" key="2">
    <source>
        <dbReference type="EMBL" id="SKB36591.1"/>
    </source>
</evidence>
<gene>
    <name evidence="2" type="ORF">SAMN05660226_00930</name>
</gene>
<reference evidence="2 3" key="1">
    <citation type="submission" date="2017-02" db="EMBL/GenBank/DDBJ databases">
        <authorList>
            <person name="Peterson S.W."/>
        </authorList>
    </citation>
    <scope>NUCLEOTIDE SEQUENCE [LARGE SCALE GENOMIC DNA]</scope>
    <source>
        <strain evidence="2 3">DSM 22899</strain>
    </source>
</reference>
<dbReference type="Gene3D" id="3.20.110.10">
    <property type="entry name" value="Glycoside hydrolase 38, N terminal domain"/>
    <property type="match status" value="1"/>
</dbReference>
<keyword evidence="3" id="KW-1185">Reference proteome</keyword>
<dbReference type="Proteomes" id="UP000190541">
    <property type="component" value="Unassembled WGS sequence"/>
</dbReference>
<feature type="chain" id="PRO_5012888396" evidence="1">
    <location>
        <begin position="22"/>
        <end position="884"/>
    </location>
</feature>
<dbReference type="InterPro" id="IPR011013">
    <property type="entry name" value="Gal_mutarotase_sf_dom"/>
</dbReference>
<sequence>MRPKIVCFLCWLLFSSASLSAQQVDSTVSEIVIVFKTHFDIGYTDYAEAVVQQYSTSMMDNAFDILERSEGRPPEKQFIWTVPSWPMRQMINQSLPDVRSKVEDALRSRRFVVHALPFTLETEASDLEALVRGMNISSTISRTYGLPLAIDAKMSDVPSHSWILPTLLSHSGVKFLHIGSNPAPQTPDVPVLFWWEGPDGSKLMTMYWKENYGTSLLPPPNWPYKTWLAIMQNGNNAGPPTPETVDQYLAEIQKKAPHVKVRIGQMADFYDAIMRENPSLPVVRGDMPDTWIHGFMSMPREVKDSRRISRDLFAWESLNTLYNTWLPNGYDISARLSDAYTDKLLFDEHTFGMAMPHGRNGTWSYGDEFKIQRAKGVYEDIEKSWKEKANRVFSADKVVTPSLNRQLSELAGEVNITGKRIFVYNPLPWQRSGVVTIKASSSSHKGTAIKDVETGEVIPFSNEKNILQFVAKDVPASGYRNYILTDGGSVNSGNELEADESAYTIANSYIRIQLDPAKGSITSIVEKSSGREMVDKNSEFGFGQYLYERFSKEDAANYVKSYIKSGDGDRVGKPNLTEEPHVTAKGNNAKIFFWKNDVSVTATMLFSASADLPHDYSITVSLYRDSPKVELIWSIHNKPADSWAEAGWISLPFQVDNPTFRLARLGAVVNPATDFVKGSNFDYNFLNSGLAVIDDEGNGIGMATPDAPGVSLDRPGLWKYSGHFIPERPNVFVNLYNNLWSTNFTEWIEGSWSARIDLWFTTEFNNEKSLITPAEESRSPLLSALVNGNGGRLPAAAAGVQLSRKGAMVTAFGRNPDGDGMVLRLWEQAGTPGKITVTLPSGLQARTAMPVDLRGEQVGEPITIISGTFNCYMNAYAPASFILR</sequence>
<dbReference type="OrthoDB" id="1049785at2"/>
<dbReference type="GO" id="GO:0004559">
    <property type="term" value="F:alpha-mannosidase activity"/>
    <property type="evidence" value="ECO:0007669"/>
    <property type="project" value="TreeGrafter"/>
</dbReference>
<dbReference type="GO" id="GO:0009313">
    <property type="term" value="P:oligosaccharide catabolic process"/>
    <property type="evidence" value="ECO:0007669"/>
    <property type="project" value="TreeGrafter"/>
</dbReference>
<dbReference type="STRING" id="623280.SAMN05660226_00930"/>
<dbReference type="GO" id="GO:0030246">
    <property type="term" value="F:carbohydrate binding"/>
    <property type="evidence" value="ECO:0007669"/>
    <property type="project" value="InterPro"/>
</dbReference>
<feature type="signal peptide" evidence="1">
    <location>
        <begin position="1"/>
        <end position="21"/>
    </location>
</feature>
<dbReference type="Gene3D" id="2.60.40.1180">
    <property type="entry name" value="Golgi alpha-mannosidase II"/>
    <property type="match status" value="1"/>
</dbReference>
<proteinExistence type="predicted"/>
<accession>A0A1T5ANI4</accession>
<dbReference type="SUPFAM" id="SSF88713">
    <property type="entry name" value="Glycoside hydrolase/deacetylase"/>
    <property type="match status" value="1"/>
</dbReference>
<evidence type="ECO:0000256" key="1">
    <source>
        <dbReference type="SAM" id="SignalP"/>
    </source>
</evidence>
<dbReference type="SUPFAM" id="SSF74650">
    <property type="entry name" value="Galactose mutarotase-like"/>
    <property type="match status" value="1"/>
</dbReference>